<dbReference type="Proteomes" id="UP000019249">
    <property type="component" value="Unassembled WGS sequence"/>
</dbReference>
<reference evidence="1 2" key="1">
    <citation type="journal article" date="2014" name="Int. J. Syst. Evol. Microbiol.">
        <title>Listeria floridensis sp. nov., Listeria aquatica sp. nov., Listeria cornellensis sp. nov., Listeria riparia sp. nov. and Listeria grandensis sp. nov., from agricultural and natural environments.</title>
        <authorList>
            <person name="den Bakker H.C."/>
            <person name="Warchocki S."/>
            <person name="Wright E.M."/>
            <person name="Allred A.F."/>
            <person name="Ahlstrom C."/>
            <person name="Manuel C.S."/>
            <person name="Stasiewicz M.J."/>
            <person name="Burrell A."/>
            <person name="Roof S."/>
            <person name="Strawn L."/>
            <person name="Fortes E.D."/>
            <person name="Nightingale K.K."/>
            <person name="Kephart D."/>
            <person name="Wiedmann M."/>
        </authorList>
    </citation>
    <scope>NUCLEOTIDE SEQUENCE [LARGE SCALE GENOMIC DNA]</scope>
    <source>
        <strain evidence="1 2">FSL S10-1187</strain>
    </source>
</reference>
<comment type="caution">
    <text evidence="1">The sequence shown here is derived from an EMBL/GenBank/DDBJ whole genome shotgun (WGS) entry which is preliminary data.</text>
</comment>
<evidence type="ECO:0000313" key="1">
    <source>
        <dbReference type="EMBL" id="EUJ32443.1"/>
    </source>
</evidence>
<name>A0ABN0RFT9_9LIST</name>
<evidence type="ECO:0000313" key="2">
    <source>
        <dbReference type="Proteomes" id="UP000019249"/>
    </source>
</evidence>
<protein>
    <submittedName>
        <fullName evidence="1">Uncharacterized protein</fullName>
    </submittedName>
</protein>
<dbReference type="EMBL" id="AODF01000011">
    <property type="protein sequence ID" value="EUJ32443.1"/>
    <property type="molecule type" value="Genomic_DNA"/>
</dbReference>
<proteinExistence type="predicted"/>
<keyword evidence="2" id="KW-1185">Reference proteome</keyword>
<dbReference type="Pfam" id="PF10898">
    <property type="entry name" value="DUF2716"/>
    <property type="match status" value="1"/>
</dbReference>
<gene>
    <name evidence="1" type="ORF">MFLO_06977</name>
</gene>
<dbReference type="InterPro" id="IPR020323">
    <property type="entry name" value="DUF2716"/>
</dbReference>
<dbReference type="RefSeq" id="WP_051993530.1">
    <property type="nucleotide sequence ID" value="NZ_AODF01000011.1"/>
</dbReference>
<sequence>MLFSYDKNDRVSKLYIESGEKLKTAFESCFPNGIYILNWEHECYEVNSYENFPIKDEDGSWKPNFLPEGDTVFFLSKNLLSGWIADFNNGSIIIVGEKFIETIRKLDFEFLNFDR</sequence>
<organism evidence="1 2">
    <name type="scientific">Listeria floridensis FSL S10-1187</name>
    <dbReference type="NCBI Taxonomy" id="1265817"/>
    <lineage>
        <taxon>Bacteria</taxon>
        <taxon>Bacillati</taxon>
        <taxon>Bacillota</taxon>
        <taxon>Bacilli</taxon>
        <taxon>Bacillales</taxon>
        <taxon>Listeriaceae</taxon>
        <taxon>Listeria</taxon>
    </lineage>
</organism>
<accession>A0ABN0RFT9</accession>